<evidence type="ECO:0000256" key="3">
    <source>
        <dbReference type="ARBA" id="ARBA00022692"/>
    </source>
</evidence>
<feature type="transmembrane region" description="Helical" evidence="6">
    <location>
        <begin position="59"/>
        <end position="89"/>
    </location>
</feature>
<dbReference type="AlphaFoldDB" id="A0A6L4WN77"/>
<dbReference type="PANTHER" id="PTHR30482:SF17">
    <property type="entry name" value="ABC TRANSPORTER ATP-BINDING PROTEIN"/>
    <property type="match status" value="1"/>
</dbReference>
<feature type="transmembrane region" description="Helical" evidence="6">
    <location>
        <begin position="253"/>
        <end position="280"/>
    </location>
</feature>
<dbReference type="GO" id="GO:0015658">
    <property type="term" value="F:branched-chain amino acid transmembrane transporter activity"/>
    <property type="evidence" value="ECO:0007669"/>
    <property type="project" value="InterPro"/>
</dbReference>
<dbReference type="InterPro" id="IPR043428">
    <property type="entry name" value="LivM-like"/>
</dbReference>
<dbReference type="EMBL" id="WFKJ01000055">
    <property type="protein sequence ID" value="KAB7888061.1"/>
    <property type="molecule type" value="Genomic_DNA"/>
</dbReference>
<keyword evidence="4 6" id="KW-1133">Transmembrane helix</keyword>
<proteinExistence type="predicted"/>
<dbReference type="Proteomes" id="UP000472839">
    <property type="component" value="Unassembled WGS sequence"/>
</dbReference>
<feature type="transmembrane region" description="Helical" evidence="6">
    <location>
        <begin position="122"/>
        <end position="140"/>
    </location>
</feature>
<comment type="caution">
    <text evidence="7">The sequence shown here is derived from an EMBL/GenBank/DDBJ whole genome shotgun (WGS) entry which is preliminary data.</text>
</comment>
<dbReference type="Pfam" id="PF02653">
    <property type="entry name" value="BPD_transp_2"/>
    <property type="match status" value="1"/>
</dbReference>
<feature type="transmembrane region" description="Helical" evidence="6">
    <location>
        <begin position="219"/>
        <end position="241"/>
    </location>
</feature>
<organism evidence="7 10">
    <name type="scientific">Poseidonibacter ostreae</name>
    <dbReference type="NCBI Taxonomy" id="2654171"/>
    <lineage>
        <taxon>Bacteria</taxon>
        <taxon>Pseudomonadati</taxon>
        <taxon>Campylobacterota</taxon>
        <taxon>Epsilonproteobacteria</taxon>
        <taxon>Campylobacterales</taxon>
        <taxon>Arcobacteraceae</taxon>
        <taxon>Poseidonibacter</taxon>
    </lineage>
</organism>
<gene>
    <name evidence="8" type="ORF">GBG18_13465</name>
    <name evidence="7" type="ORF">GBG19_15545</name>
</gene>
<dbReference type="Proteomes" id="UP000461010">
    <property type="component" value="Unassembled WGS sequence"/>
</dbReference>
<evidence type="ECO:0000313" key="9">
    <source>
        <dbReference type="Proteomes" id="UP000461010"/>
    </source>
</evidence>
<keyword evidence="5 6" id="KW-0472">Membrane</keyword>
<dbReference type="PANTHER" id="PTHR30482">
    <property type="entry name" value="HIGH-AFFINITY BRANCHED-CHAIN AMINO ACID TRANSPORT SYSTEM PERMEASE"/>
    <property type="match status" value="1"/>
</dbReference>
<keyword evidence="3 6" id="KW-0812">Transmembrane</keyword>
<evidence type="ECO:0000256" key="5">
    <source>
        <dbReference type="ARBA" id="ARBA00023136"/>
    </source>
</evidence>
<dbReference type="InterPro" id="IPR001851">
    <property type="entry name" value="ABC_transp_permease"/>
</dbReference>
<evidence type="ECO:0000313" key="7">
    <source>
        <dbReference type="EMBL" id="KAB7884580.1"/>
    </source>
</evidence>
<protein>
    <submittedName>
        <fullName evidence="7">Branched-chain amino acid ABC transporter permease</fullName>
    </submittedName>
</protein>
<dbReference type="GO" id="GO:0005886">
    <property type="term" value="C:plasma membrane"/>
    <property type="evidence" value="ECO:0007669"/>
    <property type="project" value="UniProtKB-SubCell"/>
</dbReference>
<feature type="transmembrane region" description="Helical" evidence="6">
    <location>
        <begin position="169"/>
        <end position="189"/>
    </location>
</feature>
<evidence type="ECO:0000313" key="10">
    <source>
        <dbReference type="Proteomes" id="UP000472839"/>
    </source>
</evidence>
<feature type="transmembrane region" description="Helical" evidence="6">
    <location>
        <begin position="95"/>
        <end position="113"/>
    </location>
</feature>
<sequence length="336" mass="37438">MESVSSKYEITRGNKLTKGFSIFTIIFIIFLISTPWWLGRADIRKVTEFLYILSIAQMWNLLAGYGGLVSVGQQLFIGIGAYCLVIFSYKLGIDPFLVIPIAGLVSLIVGYFVSKVAFRLKGVYFAVGTWVLAETFRLLFSNSSWLGGGSGLSITKTMKGIPTWWRESLTLWFAILLGIGSVILVNYLLRSKYGISLTAVRDNEVASESLGIKVKKVKLFVYLTAAFVTGMAGALIFITKLRVSPEAAFSIEWTVIMFFIVVIGGIGTIEGPIIGTIVYITMRETMDDLGTWYLIVLGLFTIIIMIKAPQGLWGLIKSKFNNIHFFAIKRHVKKRE</sequence>
<keyword evidence="2" id="KW-1003">Cell membrane</keyword>
<dbReference type="EMBL" id="WFKK01000079">
    <property type="protein sequence ID" value="KAB7884580.1"/>
    <property type="molecule type" value="Genomic_DNA"/>
</dbReference>
<dbReference type="CDD" id="cd06581">
    <property type="entry name" value="TM_PBP1_LivM_like"/>
    <property type="match status" value="1"/>
</dbReference>
<dbReference type="RefSeq" id="WP_152191867.1">
    <property type="nucleotide sequence ID" value="NZ_WFKI01000042.1"/>
</dbReference>
<comment type="subcellular location">
    <subcellularLocation>
        <location evidence="1">Cell membrane</location>
        <topology evidence="1">Multi-pass membrane protein</topology>
    </subcellularLocation>
</comment>
<evidence type="ECO:0000256" key="2">
    <source>
        <dbReference type="ARBA" id="ARBA00022475"/>
    </source>
</evidence>
<feature type="transmembrane region" description="Helical" evidence="6">
    <location>
        <begin position="20"/>
        <end position="38"/>
    </location>
</feature>
<evidence type="ECO:0000256" key="4">
    <source>
        <dbReference type="ARBA" id="ARBA00022989"/>
    </source>
</evidence>
<evidence type="ECO:0000313" key="8">
    <source>
        <dbReference type="EMBL" id="KAB7888061.1"/>
    </source>
</evidence>
<accession>A0A6L4WN77</accession>
<evidence type="ECO:0000256" key="6">
    <source>
        <dbReference type="SAM" id="Phobius"/>
    </source>
</evidence>
<keyword evidence="9" id="KW-1185">Reference proteome</keyword>
<name>A0A6L4WN77_9BACT</name>
<feature type="transmembrane region" description="Helical" evidence="6">
    <location>
        <begin position="292"/>
        <end position="316"/>
    </location>
</feature>
<evidence type="ECO:0000256" key="1">
    <source>
        <dbReference type="ARBA" id="ARBA00004651"/>
    </source>
</evidence>
<reference evidence="9 10" key="1">
    <citation type="submission" date="2019-10" db="EMBL/GenBank/DDBJ databases">
        <title>Poseidonibacter ostreae sp. nov., isolated from the gut of the Ostrea denselamellosa.</title>
        <authorList>
            <person name="Choi A."/>
        </authorList>
    </citation>
    <scope>NUCLEOTIDE SEQUENCE [LARGE SCALE GENOMIC DNA]</scope>
    <source>
        <strain evidence="7 10">SJOD-M-33</strain>
        <strain evidence="8 9">SJOD-M-5</strain>
    </source>
</reference>